<feature type="region of interest" description="Disordered" evidence="7">
    <location>
        <begin position="816"/>
        <end position="836"/>
    </location>
</feature>
<feature type="compositionally biased region" description="Low complexity" evidence="7">
    <location>
        <begin position="1230"/>
        <end position="1248"/>
    </location>
</feature>
<dbReference type="GO" id="GO:0005737">
    <property type="term" value="C:cytoplasm"/>
    <property type="evidence" value="ECO:0007669"/>
    <property type="project" value="TreeGrafter"/>
</dbReference>
<feature type="compositionally biased region" description="Polar residues" evidence="7">
    <location>
        <begin position="18"/>
        <end position="32"/>
    </location>
</feature>
<gene>
    <name evidence="9 11" type="primary">KIAA1217</name>
</gene>
<feature type="compositionally biased region" description="Polar residues" evidence="7">
    <location>
        <begin position="1257"/>
        <end position="1293"/>
    </location>
</feature>
<evidence type="ECO:0000256" key="6">
    <source>
        <dbReference type="SAM" id="Coils"/>
    </source>
</evidence>
<feature type="coiled-coil region" evidence="6">
    <location>
        <begin position="611"/>
        <end position="648"/>
    </location>
</feature>
<dbReference type="RefSeq" id="XP_036700313.1">
    <property type="nucleotide sequence ID" value="XM_036844418.1"/>
</dbReference>
<dbReference type="Pfam" id="PF03915">
    <property type="entry name" value="AIP3"/>
    <property type="match status" value="2"/>
</dbReference>
<evidence type="ECO:0000313" key="11">
    <source>
        <dbReference type="RefSeq" id="XP_036700313.1"/>
    </source>
</evidence>
<evidence type="ECO:0000259" key="8">
    <source>
        <dbReference type="Pfam" id="PF03915"/>
    </source>
</evidence>
<evidence type="ECO:0000313" key="10">
    <source>
        <dbReference type="Proteomes" id="UP000694857"/>
    </source>
</evidence>
<feature type="compositionally biased region" description="Polar residues" evidence="7">
    <location>
        <begin position="1330"/>
        <end position="1367"/>
    </location>
</feature>
<keyword evidence="2" id="KW-0963">Cytoplasm</keyword>
<feature type="compositionally biased region" description="Basic and acidic residues" evidence="7">
    <location>
        <begin position="1188"/>
        <end position="1200"/>
    </location>
</feature>
<dbReference type="PANTHER" id="PTHR22741">
    <property type="entry name" value="P140CAP/SNIP-RELATED"/>
    <property type="match status" value="1"/>
</dbReference>
<feature type="region of interest" description="Disordered" evidence="7">
    <location>
        <begin position="112"/>
        <end position="177"/>
    </location>
</feature>
<evidence type="ECO:0000313" key="9">
    <source>
        <dbReference type="Ensembl" id="ENSBMSP00010005150.1"/>
    </source>
</evidence>
<name>A0A8C0CGJ1_BALMU</name>
<dbReference type="InterPro" id="IPR022782">
    <property type="entry name" value="AIP3-like_C"/>
</dbReference>
<dbReference type="InterPro" id="IPR051825">
    <property type="entry name" value="SRCIN1"/>
</dbReference>
<dbReference type="Ensembl" id="ENSBMST00010005674.1">
    <property type="protein sequence ID" value="ENSBMSP00010005150.1"/>
    <property type="gene ID" value="ENSBMSG00010003391.1"/>
</dbReference>
<feature type="compositionally biased region" description="Polar residues" evidence="7">
    <location>
        <begin position="48"/>
        <end position="62"/>
    </location>
</feature>
<evidence type="ECO:0000256" key="5">
    <source>
        <dbReference type="ARBA" id="ARBA00023212"/>
    </source>
</evidence>
<keyword evidence="3" id="KW-0597">Phosphoprotein</keyword>
<dbReference type="GeneTree" id="ENSGT00940000156098"/>
<evidence type="ECO:0000256" key="7">
    <source>
        <dbReference type="SAM" id="MobiDB-lite"/>
    </source>
</evidence>
<accession>A0A8C0CGJ1</accession>
<reference evidence="9" key="1">
    <citation type="submission" date="2023-09" db="UniProtKB">
        <authorList>
            <consortium name="Ensembl"/>
        </authorList>
    </citation>
    <scope>IDENTIFICATION</scope>
</reference>
<feature type="compositionally biased region" description="Basic and acidic residues" evidence="7">
    <location>
        <begin position="1132"/>
        <end position="1150"/>
    </location>
</feature>
<feature type="region of interest" description="Disordered" evidence="7">
    <location>
        <begin position="568"/>
        <end position="604"/>
    </location>
</feature>
<feature type="region of interest" description="Disordered" evidence="7">
    <location>
        <begin position="456"/>
        <end position="476"/>
    </location>
</feature>
<protein>
    <submittedName>
        <fullName evidence="9">KIAA1217</fullName>
    </submittedName>
    <submittedName>
        <fullName evidence="11">Sickle tail protein homolog isoform X2</fullName>
    </submittedName>
</protein>
<dbReference type="CTD" id="56243"/>
<dbReference type="Proteomes" id="UP000694857">
    <property type="component" value="Chromosome 2"/>
</dbReference>
<feature type="domain" description="Actin interacting protein 3-like C-terminal" evidence="8">
    <location>
        <begin position="573"/>
        <end position="706"/>
    </location>
</feature>
<dbReference type="PANTHER" id="PTHR22741:SF11">
    <property type="entry name" value="SICKLE TAIL PROTEIN HOMOLOG"/>
    <property type="match status" value="1"/>
</dbReference>
<dbReference type="GO" id="GO:0005856">
    <property type="term" value="C:cytoskeleton"/>
    <property type="evidence" value="ECO:0007669"/>
    <property type="project" value="UniProtKB-SubCell"/>
</dbReference>
<evidence type="ECO:0000256" key="2">
    <source>
        <dbReference type="ARBA" id="ARBA00022490"/>
    </source>
</evidence>
<feature type="compositionally biased region" description="Polar residues" evidence="7">
    <location>
        <begin position="1162"/>
        <end position="1184"/>
    </location>
</feature>
<evidence type="ECO:0000256" key="3">
    <source>
        <dbReference type="ARBA" id="ARBA00022553"/>
    </source>
</evidence>
<feature type="region of interest" description="Disordered" evidence="7">
    <location>
        <begin position="1"/>
        <end position="75"/>
    </location>
</feature>
<dbReference type="Gene3D" id="1.20.58.1540">
    <property type="entry name" value="Actin interacting protein 3, C-terminal domain"/>
    <property type="match status" value="1"/>
</dbReference>
<feature type="compositionally biased region" description="Basic and acidic residues" evidence="7">
    <location>
        <begin position="38"/>
        <end position="47"/>
    </location>
</feature>
<keyword evidence="5" id="KW-0206">Cytoskeleton</keyword>
<feature type="compositionally biased region" description="Basic and acidic residues" evidence="7">
    <location>
        <begin position="1113"/>
        <end position="1125"/>
    </location>
</feature>
<feature type="region of interest" description="Disordered" evidence="7">
    <location>
        <begin position="866"/>
        <end position="885"/>
    </location>
</feature>
<feature type="region of interest" description="Disordered" evidence="7">
    <location>
        <begin position="964"/>
        <end position="1367"/>
    </location>
</feature>
<organism evidence="9">
    <name type="scientific">Balaenoptera musculus</name>
    <name type="common">Blue whale</name>
    <dbReference type="NCBI Taxonomy" id="9771"/>
    <lineage>
        <taxon>Eukaryota</taxon>
        <taxon>Metazoa</taxon>
        <taxon>Chordata</taxon>
        <taxon>Craniata</taxon>
        <taxon>Vertebrata</taxon>
        <taxon>Euteleostomi</taxon>
        <taxon>Mammalia</taxon>
        <taxon>Eutheria</taxon>
        <taxon>Laurasiatheria</taxon>
        <taxon>Artiodactyla</taxon>
        <taxon>Whippomorpha</taxon>
        <taxon>Cetacea</taxon>
        <taxon>Mysticeti</taxon>
        <taxon>Balaenopteridae</taxon>
        <taxon>Balaenoptera</taxon>
    </lineage>
</organism>
<keyword evidence="4 6" id="KW-0175">Coiled coil</keyword>
<reference evidence="11" key="2">
    <citation type="submission" date="2025-04" db="UniProtKB">
        <authorList>
            <consortium name="RefSeq"/>
        </authorList>
    </citation>
    <scope>IDENTIFICATION</scope>
    <source>
        <tissue evidence="11">Epidermis and Blubber</tissue>
    </source>
</reference>
<dbReference type="GeneID" id="118890947"/>
<sequence length="1367" mass="148965">MEENESQKCEPCLPYSADSRQMQEQGKSNLQVASLEDAECRRTKERLSNGNSRVSASKSSRNIPRRHTLGGPRSSKEILGMQTSEMDRKREAFLEHLKQKYPHHATAIMGHQERLRDQTRSPKLSHSPQPPNVGDPVEHLSEASADSLEAMSEGETPSPFSRGSRTRASLPVVRSTNQTKERSLGVLYLQYGDETKQLRMPNEITSADTIRALFVSAFPQQLTMKMLESPSIAIYIKDESRNVYYELNDVRNIQDRSLLKVYNKDPAHAFNHTPKTVNGDVRMQREIVYARGDGPGASRPGPAALLPHAIPNSPPSTPVPHSMPPSPSRIPYGGARPMVIPGNATIPRDRLSSLPVSRSISPSPSAILERRDVKPDEDMTAKSLAMYRNEAFYADPYLYHEGRMSIASSHGGHPLDVPDHVIGYHRAAVRSASAYCNPSLQAEMQMEQSLYRQKSRKYPESHLPTLGSKTPPASPHRVSDLRMVEMHGLHNAHGPSHTMQSDRVSPSRQAFKKEPGTLVYIEKPRTTPGLSGIVDLGPPLVEKQVFAYSTATIPKDRETSEKMMKTTANKNHTDGAGTPQVSGGKPLGALESSGPPSQLPPAGTSAAHMSLLDMKRSVAELRLQLQQMRQLQLQNQELLRAMMRKAEQEISSKVTETLKRLEDPVQRQRVLVEQERQKYLHEEERVVRKLCDLEDFVEDLKKDSALASRVVTLKDVEDGAFLLHQVGEAVASLKGEFPTLQNKMRAILRIEVEAVRFLKEEPHRLDSLLQRVRGMTDALTMLRRHVTDGLLKGTDAAQAAQYVVMEKATAAEVLKAQEEAPRASGQPLPGAGVPGDVKSEVVPLTVHHAQSSPVVIQPSQLSSALLNPAQHLPGGPGPHPASPPAITQEVTSALQSPQMPGNGSSVQSLFMDEIHSVSAKNRAVSIEKAERKWEEKRQNLDHYNGKEFEKLLEEAQANIMKSIPNLEMPPASGPQPKGDAPADKLEPSDSPNSEQDLDKLGAKSPPRPPPPPRRSYLPGSGLTTTRSGDVVYTSRKENATTKASSEDAGPSLQARATKCPAEEPASAWAPSPPPVTTSSSKDEEEEEGDKIMAELQAFQKCSFMDVNSNSHAEQSRADSHVKDTRPGATALPKEKKNLEFFHEDVRKSDVEYENGPQMESWKGSTGTPQTSRMPIPMSSKNRPSSLDKPGKQSKLQDPRQYRQANGSAKKAGGECKPTLPSLPASKIPALSLSSGKSSSLPSSSGDSSNFPNPPTTKPSVPSNPLSPQTGRSAPSASLIPSVSNGSLKFQSPAHTGKGHHLSFSLQTQNGRAAPPSFSSSPPSPASPASLNQGAKSIRTIHTPSLTSYKAQNGSSSKATPSTAKETS</sequence>
<keyword evidence="10" id="KW-1185">Reference proteome</keyword>
<proteinExistence type="predicted"/>
<evidence type="ECO:0000256" key="1">
    <source>
        <dbReference type="ARBA" id="ARBA00004245"/>
    </source>
</evidence>
<feature type="compositionally biased region" description="Polar residues" evidence="7">
    <location>
        <begin position="158"/>
        <end position="167"/>
    </location>
</feature>
<dbReference type="FunFam" id="1.20.58.1540:FF:000001">
    <property type="entry name" value="SRC kinase signaling inhibitor 1"/>
    <property type="match status" value="1"/>
</dbReference>
<feature type="domain" description="Actin interacting protein 3-like C-terminal" evidence="8">
    <location>
        <begin position="188"/>
        <end position="264"/>
    </location>
</feature>
<evidence type="ECO:0000256" key="4">
    <source>
        <dbReference type="ARBA" id="ARBA00023054"/>
    </source>
</evidence>
<comment type="subcellular location">
    <subcellularLocation>
        <location evidence="1">Cytoplasm</location>
        <location evidence="1">Cytoskeleton</location>
    </subcellularLocation>
</comment>